<dbReference type="SUPFAM" id="SSF52025">
    <property type="entry name" value="PA domain"/>
    <property type="match status" value="1"/>
</dbReference>
<dbReference type="GO" id="GO:0004571">
    <property type="term" value="F:mannosyl-oligosaccharide 1,2-alpha-mannosidase activity"/>
    <property type="evidence" value="ECO:0007669"/>
    <property type="project" value="InterPro"/>
</dbReference>
<sequence>MTHGAVGPTPMTPVRPAAFAAHRFLLLAVVAAAICHVACRNGARVHVLDSSAVHYAPSMTEYAVQTKSISSILPTHRYSTQHARSALERIKHMFDHGFENYMRHAFPHDELKPISATYTDSLCELGGSAPAGNEYQGVAMTLIDALDTLAVVGNYTAFRDAVRYVSNHVTFDHDIRVNVFEVNIRILGGLLSAHLLAGDPALSKMTDYDGGLLRLAEDLGRRLLAAFKSPSGIPYAWVNLRHGVMNGETSNTCTAGVGTLILEFGMLSNLTGNMEFYDSAYSALITLWEMRDSRTGLVGNNLDVITGRWIDDSAGIGAGIDSFYEYLFKAFVLFGNAEFLRMFEQSYESVMKHLRVGPWYHEASMSSGLPTYMQFNSLQAFWPGLQVLSGSHLQEADLSQRAFFSIWAKYGALPERFLLGTMSLHSTERYYPLRPELMESTYMLFLATGDSVYRHMGEHMAESLFNTSYVRNGFASIRDVEHRVLEDRMPSFFLAETCKYLYLLFDPDSFVHRRGNYVFTTEGHLFPIDIGLHRQFANRKPRIRTPAAAEMDRQPSLSTCSADFRWLPFPRVREHASLPICPISDEPDRPATRVRAYVQDNAFYLEGNDGSHAVIRHLGTPVIEFLYEDDDFTRLFLISSDMGVVLYTVEALGKCNASFASAGSDFGPSPDAINDVQGPVVILSPADGCDDYQSDTDVQGKIVVVDRGGCTFMQKAQVAMRAGARALIISNTLVENDVFFMGGDGSIKSLPLPTVMTTGLDGKRLSNCLDLHGQVTVRLNVQYSVSQDGNSKVQSGPVSVMGSADAFLVDTGGWKVLCQRRDQSYSLAFLS</sequence>
<proteinExistence type="inferred from homology"/>
<dbReference type="InterPro" id="IPR046450">
    <property type="entry name" value="PA_dom_sf"/>
</dbReference>
<dbReference type="InterPro" id="IPR001382">
    <property type="entry name" value="Glyco_hydro_47"/>
</dbReference>
<dbReference type="Gene3D" id="3.50.30.30">
    <property type="match status" value="1"/>
</dbReference>
<feature type="active site" description="Proton donor" evidence="5">
    <location>
        <position position="181"/>
    </location>
</feature>
<dbReference type="EC" id="3.2.1.-" evidence="7"/>
<keyword evidence="7" id="KW-0378">Hydrolase</keyword>
<geneLocation type="mitochondrion" evidence="10"/>
<dbReference type="GO" id="GO:0005509">
    <property type="term" value="F:calcium ion binding"/>
    <property type="evidence" value="ECO:0007669"/>
    <property type="project" value="InterPro"/>
</dbReference>
<evidence type="ECO:0000313" key="10">
    <source>
        <dbReference type="EMBL" id="SPQ93728.1"/>
    </source>
</evidence>
<evidence type="ECO:0000256" key="8">
    <source>
        <dbReference type="SAM" id="SignalP"/>
    </source>
</evidence>
<dbReference type="GO" id="GO:0016020">
    <property type="term" value="C:membrane"/>
    <property type="evidence" value="ECO:0007669"/>
    <property type="project" value="InterPro"/>
</dbReference>
<dbReference type="InterPro" id="IPR003137">
    <property type="entry name" value="PA_domain"/>
</dbReference>
<evidence type="ECO:0000256" key="3">
    <source>
        <dbReference type="ARBA" id="ARBA00022824"/>
    </source>
</evidence>
<feature type="chain" id="PRO_5018214995" description="alpha-1,2-Mannosidase" evidence="8">
    <location>
        <begin position="33"/>
        <end position="831"/>
    </location>
</feature>
<keyword evidence="6" id="KW-0479">Metal-binding</keyword>
<dbReference type="PANTHER" id="PTHR45679">
    <property type="entry name" value="ER DEGRADATION-ENHANCING ALPHA-MANNOSIDASE-LIKE PROTEIN 2"/>
    <property type="match status" value="1"/>
</dbReference>
<dbReference type="InterPro" id="IPR036026">
    <property type="entry name" value="Seven-hairpin_glycosidases"/>
</dbReference>
<comment type="similarity">
    <text evidence="2 7">Belongs to the glycosyl hydrolase 47 family.</text>
</comment>
<comment type="cofactor">
    <cofactor evidence="6">
        <name>Ca(2+)</name>
        <dbReference type="ChEBI" id="CHEBI:29108"/>
    </cofactor>
</comment>
<keyword evidence="3" id="KW-0256">Endoplasmic reticulum</keyword>
<dbReference type="GO" id="GO:0044322">
    <property type="term" value="C:endoplasmic reticulum quality control compartment"/>
    <property type="evidence" value="ECO:0007669"/>
    <property type="project" value="GOC"/>
</dbReference>
<feature type="binding site" evidence="6">
    <location>
        <position position="521"/>
    </location>
    <ligand>
        <name>Ca(2+)</name>
        <dbReference type="ChEBI" id="CHEBI:29108"/>
    </ligand>
</feature>
<evidence type="ECO:0000256" key="6">
    <source>
        <dbReference type="PIRSR" id="PIRSR601382-2"/>
    </source>
</evidence>
<accession>A0A3P3Y0L1</accession>
<dbReference type="EMBL" id="OVEO01000001">
    <property type="protein sequence ID" value="SPQ93728.1"/>
    <property type="molecule type" value="Genomic_DNA"/>
</dbReference>
<dbReference type="CDD" id="cd04818">
    <property type="entry name" value="PA_subtilisin_1"/>
    <property type="match status" value="1"/>
</dbReference>
<comment type="subcellular location">
    <subcellularLocation>
        <location evidence="1">Endoplasmic reticulum</location>
    </subcellularLocation>
</comment>
<keyword evidence="6" id="KW-0106">Calcium</keyword>
<reference evidence="10 11" key="1">
    <citation type="submission" date="2018-03" db="EMBL/GenBank/DDBJ databases">
        <authorList>
            <person name="Fogelqvist J."/>
        </authorList>
    </citation>
    <scope>NUCLEOTIDE SEQUENCE [LARGE SCALE GENOMIC DNA]</scope>
</reference>
<evidence type="ECO:0000256" key="5">
    <source>
        <dbReference type="PIRSR" id="PIRSR601382-1"/>
    </source>
</evidence>
<dbReference type="InterPro" id="IPR044674">
    <property type="entry name" value="EDEM1/2/3"/>
</dbReference>
<dbReference type="InterPro" id="IPR012341">
    <property type="entry name" value="6hp_glycosidase-like_sf"/>
</dbReference>
<organism evidence="10 11">
    <name type="scientific">Plasmodiophora brassicae</name>
    <name type="common">Clubroot disease agent</name>
    <dbReference type="NCBI Taxonomy" id="37360"/>
    <lineage>
        <taxon>Eukaryota</taxon>
        <taxon>Sar</taxon>
        <taxon>Rhizaria</taxon>
        <taxon>Endomyxa</taxon>
        <taxon>Phytomyxea</taxon>
        <taxon>Plasmodiophorida</taxon>
        <taxon>Plasmodiophoridae</taxon>
        <taxon>Plasmodiophora</taxon>
    </lineage>
</organism>
<feature type="domain" description="PA" evidence="9">
    <location>
        <begin position="676"/>
        <end position="765"/>
    </location>
</feature>
<keyword evidence="7" id="KW-0326">Glycosidase</keyword>
<evidence type="ECO:0000259" key="9">
    <source>
        <dbReference type="Pfam" id="PF02225"/>
    </source>
</evidence>
<name>A0A3P3Y0L1_PLABS</name>
<keyword evidence="4" id="KW-0325">Glycoprotein</keyword>
<feature type="active site" description="Proton donor" evidence="5">
    <location>
        <position position="415"/>
    </location>
</feature>
<gene>
    <name evidence="10" type="ORF">PLBR_LOCUS943</name>
</gene>
<keyword evidence="10" id="KW-0496">Mitochondrion</keyword>
<dbReference type="Pfam" id="PF01532">
    <property type="entry name" value="Glyco_hydro_47"/>
    <property type="match status" value="1"/>
</dbReference>
<evidence type="ECO:0000256" key="2">
    <source>
        <dbReference type="ARBA" id="ARBA00007658"/>
    </source>
</evidence>
<evidence type="ECO:0000256" key="7">
    <source>
        <dbReference type="RuleBase" id="RU361193"/>
    </source>
</evidence>
<dbReference type="AlphaFoldDB" id="A0A3P3Y0L1"/>
<keyword evidence="8" id="KW-0732">Signal</keyword>
<evidence type="ECO:0000313" key="11">
    <source>
        <dbReference type="Proteomes" id="UP000290189"/>
    </source>
</evidence>
<dbReference type="Pfam" id="PF02225">
    <property type="entry name" value="PA"/>
    <property type="match status" value="1"/>
</dbReference>
<dbReference type="Proteomes" id="UP000290189">
    <property type="component" value="Unassembled WGS sequence"/>
</dbReference>
<feature type="signal peptide" evidence="8">
    <location>
        <begin position="1"/>
        <end position="32"/>
    </location>
</feature>
<protein>
    <recommendedName>
        <fullName evidence="7">alpha-1,2-Mannosidase</fullName>
        <ecNumber evidence="7">3.2.1.-</ecNumber>
    </recommendedName>
</protein>
<evidence type="ECO:0000256" key="4">
    <source>
        <dbReference type="ARBA" id="ARBA00023180"/>
    </source>
</evidence>
<feature type="active site" evidence="5">
    <location>
        <position position="436"/>
    </location>
</feature>
<dbReference type="PRINTS" id="PR00747">
    <property type="entry name" value="GLYHDRLASE47"/>
</dbReference>
<feature type="active site" evidence="5">
    <location>
        <position position="321"/>
    </location>
</feature>
<dbReference type="PANTHER" id="PTHR45679:SF5">
    <property type="entry name" value="ER DEGRADATION-ENHANCING ALPHA-MANNOSIDASE-LIKE PROTEIN 1"/>
    <property type="match status" value="1"/>
</dbReference>
<dbReference type="SUPFAM" id="SSF48225">
    <property type="entry name" value="Seven-hairpin glycosidases"/>
    <property type="match status" value="1"/>
</dbReference>
<dbReference type="Gene3D" id="1.50.10.10">
    <property type="match status" value="1"/>
</dbReference>
<dbReference type="GO" id="GO:1904380">
    <property type="term" value="P:endoplasmic reticulum mannose trimming"/>
    <property type="evidence" value="ECO:0007669"/>
    <property type="project" value="InterPro"/>
</dbReference>
<dbReference type="GO" id="GO:0005975">
    <property type="term" value="P:carbohydrate metabolic process"/>
    <property type="evidence" value="ECO:0007669"/>
    <property type="project" value="InterPro"/>
</dbReference>
<evidence type="ECO:0000256" key="1">
    <source>
        <dbReference type="ARBA" id="ARBA00004240"/>
    </source>
</evidence>